<dbReference type="EMBL" id="ABJB010828919">
    <property type="status" value="NOT_ANNOTATED_CDS"/>
    <property type="molecule type" value="Genomic_DNA"/>
</dbReference>
<evidence type="ECO:0000256" key="1">
    <source>
        <dbReference type="SAM" id="MobiDB-lite"/>
    </source>
</evidence>
<accession>B7QM61</accession>
<feature type="transmembrane region" description="Helical" evidence="2">
    <location>
        <begin position="69"/>
        <end position="90"/>
    </location>
</feature>
<organism>
    <name type="scientific">Ixodes scapularis</name>
    <name type="common">Black-legged tick</name>
    <name type="synonym">Deer tick</name>
    <dbReference type="NCBI Taxonomy" id="6945"/>
    <lineage>
        <taxon>Eukaryota</taxon>
        <taxon>Metazoa</taxon>
        <taxon>Ecdysozoa</taxon>
        <taxon>Arthropoda</taxon>
        <taxon>Chelicerata</taxon>
        <taxon>Arachnida</taxon>
        <taxon>Acari</taxon>
        <taxon>Parasitiformes</taxon>
        <taxon>Ixodida</taxon>
        <taxon>Ixodoidea</taxon>
        <taxon>Ixodidae</taxon>
        <taxon>Ixodinae</taxon>
        <taxon>Ixodes</taxon>
    </lineage>
</organism>
<dbReference type="InParanoid" id="B7QM61"/>
<keyword evidence="2" id="KW-0812">Transmembrane</keyword>
<dbReference type="Proteomes" id="UP000001555">
    <property type="component" value="Unassembled WGS sequence"/>
</dbReference>
<keyword evidence="2" id="KW-1133">Transmembrane helix</keyword>
<dbReference type="AlphaFoldDB" id="B7QM61"/>
<dbReference type="EMBL" id="DS969302">
    <property type="protein sequence ID" value="EEC19933.1"/>
    <property type="molecule type" value="Genomic_DNA"/>
</dbReference>
<reference evidence="4 6" key="1">
    <citation type="submission" date="2008-03" db="EMBL/GenBank/DDBJ databases">
        <title>Annotation of Ixodes scapularis.</title>
        <authorList>
            <consortium name="Ixodes scapularis Genome Project Consortium"/>
            <person name="Caler E."/>
            <person name="Hannick L.I."/>
            <person name="Bidwell S."/>
            <person name="Joardar V."/>
            <person name="Thiagarajan M."/>
            <person name="Amedeo P."/>
            <person name="Galinsky K.J."/>
            <person name="Schobel S."/>
            <person name="Inman J."/>
            <person name="Hostetler J."/>
            <person name="Miller J."/>
            <person name="Hammond M."/>
            <person name="Megy K."/>
            <person name="Lawson D."/>
            <person name="Kodira C."/>
            <person name="Sutton G."/>
            <person name="Meyer J."/>
            <person name="Hill C.A."/>
            <person name="Birren B."/>
            <person name="Nene V."/>
            <person name="Collins F."/>
            <person name="Alarcon-Chaidez F."/>
            <person name="Wikel S."/>
            <person name="Strausberg R."/>
        </authorList>
    </citation>
    <scope>NUCLEOTIDE SEQUENCE [LARGE SCALE GENOMIC DNA]</scope>
    <source>
        <strain evidence="6">Wikel</strain>
        <strain evidence="4">Wikel colony</strain>
    </source>
</reference>
<dbReference type="EnsemblMetazoa" id="ISCW014969-RA">
    <property type="protein sequence ID" value="ISCW014969-PA"/>
    <property type="gene ID" value="ISCW014969"/>
</dbReference>
<dbReference type="HOGENOM" id="CLU_1526889_0_0_1"/>
<evidence type="ECO:0000313" key="6">
    <source>
        <dbReference type="Proteomes" id="UP000001555"/>
    </source>
</evidence>
<sequence length="176" mass="19659">MLGQPCRRDEQCHKIDKHADCDDGYCKCEDGYYLFHDINGTSCLQDQELQTIRPFGADRKSESISEENMVPIIVCLAIMFVGMCVALQLFSRARFRNQRTIFNTPNARLTPLKLGSGKRGKRRASHVSLPGGSRRPSACSQLSPSRAGYVYAPTETNTNKGTERSACPCPFVFVFV</sequence>
<dbReference type="Pfam" id="PF01683">
    <property type="entry name" value="EB"/>
    <property type="match status" value="1"/>
</dbReference>
<dbReference type="InterPro" id="IPR006149">
    <property type="entry name" value="EB_dom"/>
</dbReference>
<reference evidence="5" key="2">
    <citation type="submission" date="2020-05" db="UniProtKB">
        <authorList>
            <consortium name="EnsemblMetazoa"/>
        </authorList>
    </citation>
    <scope>IDENTIFICATION</scope>
    <source>
        <strain evidence="5">wikel</strain>
    </source>
</reference>
<feature type="domain" description="EB" evidence="3">
    <location>
        <begin position="2"/>
        <end position="35"/>
    </location>
</feature>
<dbReference type="EMBL" id="ABJB010731428">
    <property type="status" value="NOT_ANNOTATED_CDS"/>
    <property type="molecule type" value="Genomic_DNA"/>
</dbReference>
<gene>
    <name evidence="4" type="ORF">IscW_ISCW014969</name>
</gene>
<feature type="compositionally biased region" description="Basic residues" evidence="1">
    <location>
        <begin position="116"/>
        <end position="125"/>
    </location>
</feature>
<proteinExistence type="predicted"/>
<dbReference type="EMBL" id="ABJB011079786">
    <property type="status" value="NOT_ANNOTATED_CDS"/>
    <property type="molecule type" value="Genomic_DNA"/>
</dbReference>
<dbReference type="VEuPathDB" id="VectorBase:ISCI014969"/>
<keyword evidence="2" id="KW-0472">Membrane</keyword>
<evidence type="ECO:0000313" key="5">
    <source>
        <dbReference type="EnsemblMetazoa" id="ISCW014969-PA"/>
    </source>
</evidence>
<dbReference type="VEuPathDB" id="VectorBase:ISCW014969"/>
<evidence type="ECO:0000259" key="3">
    <source>
        <dbReference type="Pfam" id="PF01683"/>
    </source>
</evidence>
<dbReference type="OrthoDB" id="6610549at2759"/>
<evidence type="ECO:0000256" key="2">
    <source>
        <dbReference type="SAM" id="Phobius"/>
    </source>
</evidence>
<feature type="region of interest" description="Disordered" evidence="1">
    <location>
        <begin position="113"/>
        <end position="138"/>
    </location>
</feature>
<keyword evidence="6" id="KW-1185">Reference proteome</keyword>
<protein>
    <recommendedName>
        <fullName evidence="3">EB domain-containing protein</fullName>
    </recommendedName>
</protein>
<dbReference type="VEuPathDB" id="VectorBase:ISCP_028986"/>
<dbReference type="PaxDb" id="6945-B7QM61"/>
<name>B7QM61_IXOSC</name>
<evidence type="ECO:0000313" key="4">
    <source>
        <dbReference type="EMBL" id="EEC19933.1"/>
    </source>
</evidence>